<feature type="coiled-coil region" evidence="1">
    <location>
        <begin position="34"/>
        <end position="61"/>
    </location>
</feature>
<dbReference type="Proteomes" id="UP000005408">
    <property type="component" value="Unassembled WGS sequence"/>
</dbReference>
<evidence type="ECO:0000256" key="1">
    <source>
        <dbReference type="SAM" id="Coils"/>
    </source>
</evidence>
<feature type="region of interest" description="Disordered" evidence="2">
    <location>
        <begin position="289"/>
        <end position="343"/>
    </location>
</feature>
<protein>
    <submittedName>
        <fullName evidence="3">Uncharacterized protein</fullName>
    </submittedName>
</protein>
<reference evidence="3" key="1">
    <citation type="submission" date="2022-08" db="UniProtKB">
        <authorList>
            <consortium name="EnsemblMetazoa"/>
        </authorList>
    </citation>
    <scope>IDENTIFICATION</scope>
    <source>
        <strain evidence="3">05x7-T-G4-1.051#20</strain>
    </source>
</reference>
<feature type="compositionally biased region" description="Polar residues" evidence="2">
    <location>
        <begin position="325"/>
        <end position="343"/>
    </location>
</feature>
<dbReference type="EnsemblMetazoa" id="G24282.1">
    <property type="protein sequence ID" value="G24282.1:cds"/>
    <property type="gene ID" value="G24282"/>
</dbReference>
<organism evidence="3 4">
    <name type="scientific">Magallana gigas</name>
    <name type="common">Pacific oyster</name>
    <name type="synonym">Crassostrea gigas</name>
    <dbReference type="NCBI Taxonomy" id="29159"/>
    <lineage>
        <taxon>Eukaryota</taxon>
        <taxon>Metazoa</taxon>
        <taxon>Spiralia</taxon>
        <taxon>Lophotrochozoa</taxon>
        <taxon>Mollusca</taxon>
        <taxon>Bivalvia</taxon>
        <taxon>Autobranchia</taxon>
        <taxon>Pteriomorphia</taxon>
        <taxon>Ostreida</taxon>
        <taxon>Ostreoidea</taxon>
        <taxon>Ostreidae</taxon>
        <taxon>Magallana</taxon>
    </lineage>
</organism>
<evidence type="ECO:0000313" key="3">
    <source>
        <dbReference type="EnsemblMetazoa" id="G24282.1:cds"/>
    </source>
</evidence>
<dbReference type="AlphaFoldDB" id="A0A8W8KKI2"/>
<keyword evidence="4" id="KW-1185">Reference proteome</keyword>
<name>A0A8W8KKI2_MAGGI</name>
<evidence type="ECO:0000313" key="4">
    <source>
        <dbReference type="Proteomes" id="UP000005408"/>
    </source>
</evidence>
<keyword evidence="1" id="KW-0175">Coiled coil</keyword>
<feature type="compositionally biased region" description="Basic and acidic residues" evidence="2">
    <location>
        <begin position="293"/>
        <end position="303"/>
    </location>
</feature>
<evidence type="ECO:0000256" key="2">
    <source>
        <dbReference type="SAM" id="MobiDB-lite"/>
    </source>
</evidence>
<accession>A0A8W8KKI2</accession>
<dbReference type="OMA" id="SESCKWR"/>
<dbReference type="OrthoDB" id="6207478at2759"/>
<proteinExistence type="predicted"/>
<sequence length="343" mass="38744">MVTLEQVLENFDSNDDSEMKRITDIITGLLANEKIKVGRKVAQEEEQVKKLKERLRSLQENPKDDGTNLNLSDTEQIWKHFDLQRTGVIDEIGGNRDEQTVCLTDKENTSLGNIANAALSLCAEEFKNQKENVLAALTGKPVELSSNELKELRNEIETFQLELESDLVPYLLENLCKSLSETNILPLVITKIKSDWILKINQSEDIKLKGSRCEKYMKACLKVCWILVKGQQEPAKFVWEVNGNEKSFKCLTTSCKKQKSCERRVCRPAVYRESDTSEGKYTCMSCTPGNTPERNESAKSDKKQNRKSAPVNTTAQHDAGKQRKSTSSTAAPFTNQPQKGLDF</sequence>